<organism evidence="2">
    <name type="scientific">Escherichia coli</name>
    <dbReference type="NCBI Taxonomy" id="562"/>
    <lineage>
        <taxon>Bacteria</taxon>
        <taxon>Pseudomonadati</taxon>
        <taxon>Pseudomonadota</taxon>
        <taxon>Gammaproteobacteria</taxon>
        <taxon>Enterobacterales</taxon>
        <taxon>Enterobacteriaceae</taxon>
        <taxon>Escherichia</taxon>
    </lineage>
</organism>
<evidence type="ECO:0000313" key="2">
    <source>
        <dbReference type="EMBL" id="AVX51803.1"/>
    </source>
</evidence>
<reference evidence="2" key="1">
    <citation type="submission" date="2017-12" db="EMBL/GenBank/DDBJ databases">
        <title>Escherichia coli clinical isolates harbouring mcr-1 and mcr-1.5 genes recovered from an University Hospital in Buenos Aires, Argentina.</title>
        <authorList>
            <person name="Dabos L."/>
            <person name="Rodriguez C.H."/>
            <person name="Bonnin R."/>
            <person name="Nastro M."/>
            <person name="Famiglietti A."/>
            <person name="Naas T."/>
        </authorList>
    </citation>
    <scope>NUCLEOTIDE SEQUENCE</scope>
    <source>
        <strain evidence="3">1724</strain>
        <strain evidence="4">4070</strain>
        <strain evidence="2">4222</strain>
        <plasmid evidence="3">p1724</plasmid>
        <plasmid evidence="4">p4070</plasmid>
        <plasmid evidence="2">p4222</plasmid>
    </source>
</reference>
<dbReference type="AlphaFoldDB" id="A0A2R4PIN8"/>
<name>A0A2R4PIN8_ECOLX</name>
<sequence length="59" mass="6834">MNCTDVGFESNNEIAKLYKYTAPEITPTTKIEMSIIRRTNVLLSFKEYIKAAFSYSFMI</sequence>
<evidence type="ECO:0000313" key="3">
    <source>
        <dbReference type="EMBL" id="AVX51876.1"/>
    </source>
</evidence>
<evidence type="ECO:0000313" key="1">
    <source>
        <dbReference type="EMBL" id="AVX50899.1"/>
    </source>
</evidence>
<protein>
    <submittedName>
        <fullName evidence="2">Uncharacterized protein</fullName>
    </submittedName>
</protein>
<evidence type="ECO:0000313" key="4">
    <source>
        <dbReference type="EMBL" id="AVX52030.1"/>
    </source>
</evidence>
<dbReference type="EMBL" id="MG594799">
    <property type="protein sequence ID" value="AVX51803.1"/>
    <property type="molecule type" value="Genomic_DNA"/>
</dbReference>
<reference evidence="1" key="2">
    <citation type="submission" date="2017-12" db="EMBL/GenBank/DDBJ databases">
        <authorList>
            <person name="Lv L."/>
            <person name="Song Q."/>
            <person name="Zhang Q."/>
            <person name="Liu J."/>
        </authorList>
    </citation>
    <scope>NUCLEOTIDE SEQUENCE</scope>
    <source>
        <strain evidence="1">SDX5C133</strain>
        <plasmid evidence="1">pHNSD133-MCR</plasmid>
    </source>
</reference>
<geneLocation type="plasmid" evidence="1">
    <name>pHNSD133-MCR</name>
</geneLocation>
<dbReference type="EMBL" id="MG594800">
    <property type="protein sequence ID" value="AVX51876.1"/>
    <property type="molecule type" value="Genomic_DNA"/>
</dbReference>
<keyword evidence="2" id="KW-0614">Plasmid</keyword>
<accession>A0A2R4PIN8</accession>
<dbReference type="EMBL" id="MG598815">
    <property type="protein sequence ID" value="AVX52030.1"/>
    <property type="molecule type" value="Genomic_DNA"/>
</dbReference>
<dbReference type="EMBL" id="MG725031">
    <property type="protein sequence ID" value="AVX50899.1"/>
    <property type="molecule type" value="Genomic_DNA"/>
</dbReference>
<geneLocation type="plasmid" evidence="4">
    <name>p4070</name>
</geneLocation>
<geneLocation type="plasmid" evidence="2">
    <name>p4222</name>
</geneLocation>
<proteinExistence type="predicted"/>
<geneLocation type="plasmid" evidence="3">
    <name>p1724</name>
</geneLocation>